<accession>A0A927BNK3</accession>
<comment type="caution">
    <text evidence="2">The sequence shown here is derived from an EMBL/GenBank/DDBJ whole genome shotgun (WGS) entry which is preliminary data.</text>
</comment>
<protein>
    <submittedName>
        <fullName evidence="2">Uncharacterized protein</fullName>
    </submittedName>
</protein>
<organism evidence="2">
    <name type="scientific">Streptomyces globisporus</name>
    <dbReference type="NCBI Taxonomy" id="1908"/>
    <lineage>
        <taxon>Bacteria</taxon>
        <taxon>Bacillati</taxon>
        <taxon>Actinomycetota</taxon>
        <taxon>Actinomycetes</taxon>
        <taxon>Kitasatosporales</taxon>
        <taxon>Streptomycetaceae</taxon>
        <taxon>Streptomyces</taxon>
    </lineage>
</organism>
<dbReference type="AlphaFoldDB" id="A0A927BNK3"/>
<evidence type="ECO:0000313" key="2">
    <source>
        <dbReference type="EMBL" id="MBD2830258.1"/>
    </source>
</evidence>
<reference evidence="2" key="1">
    <citation type="journal article" date="2020" name="PLoS ONE">
        <title>Isolation and characterization of Streptomyces bacteriophages and Streptomyces strains encoding biosynthetic arsenals: Streptomyces strains and phages for antibiotic discovery.</title>
        <authorList>
            <person name="Montano E.T."/>
            <person name="Nideffer J.F."/>
            <person name="Brumage L."/>
            <person name="Erb M."/>
            <person name="Derman A.I."/>
            <person name="Davis J.P."/>
            <person name="Estrada E."/>
            <person name="Fu S."/>
            <person name="Le D."/>
            <person name="Vuppala A."/>
            <person name="Tran C."/>
            <person name="Luterstein E."/>
            <person name="Lakkaraju S."/>
            <person name="Panchagnula S."/>
            <person name="Ren C."/>
            <person name="Doan J."/>
            <person name="Tran S."/>
            <person name="Soriano J."/>
            <person name="Fujita Y."/>
            <person name="Gutala P."/>
            <person name="Fujii Q."/>
            <person name="Lee M."/>
            <person name="Bui A."/>
            <person name="Villarreal C."/>
            <person name="Shing S.R."/>
            <person name="Kim S."/>
            <person name="Freeman D."/>
            <person name="Racha V."/>
            <person name="Ho A."/>
            <person name="Kumar P."/>
            <person name="Falah K."/>
            <person name="Dawson T."/>
            <person name="Enustun E."/>
            <person name="Prichard A."/>
            <person name="Gomez A."/>
            <person name="Khanna K."/>
            <person name="Trigg S."/>
            <person name="Fernandez L."/>
            <person name="Pogliano K."/>
            <person name="Pogliano J."/>
        </authorList>
    </citation>
    <scope>NUCLEOTIDE SEQUENCE</scope>
    <source>
        <strain evidence="2">QF2</strain>
    </source>
</reference>
<feature type="region of interest" description="Disordered" evidence="1">
    <location>
        <begin position="32"/>
        <end position="56"/>
    </location>
</feature>
<gene>
    <name evidence="2" type="ORF">ID875_25690</name>
</gene>
<feature type="compositionally biased region" description="Polar residues" evidence="1">
    <location>
        <begin position="32"/>
        <end position="48"/>
    </location>
</feature>
<dbReference type="EMBL" id="JACWUS010000012">
    <property type="protein sequence ID" value="MBD2830258.1"/>
    <property type="molecule type" value="Genomic_DNA"/>
</dbReference>
<evidence type="ECO:0000256" key="1">
    <source>
        <dbReference type="SAM" id="MobiDB-lite"/>
    </source>
</evidence>
<proteinExistence type="predicted"/>
<sequence length="91" mass="9998">MDLYAAALRMLLVRRDKEREVIAPEGLHLTEEQQVQLSNGSRTGSSATGAPRRPRRWPCVSSGNGCPQCRASSRWTERTRCSVTCCCAAGC</sequence>
<name>A0A927BNK3_STRGL</name>